<name>A0A2T6GBH8_9PSED</name>
<dbReference type="EMBL" id="PYJM01000012">
    <property type="protein sequence ID" value="PUA41497.1"/>
    <property type="molecule type" value="Genomic_DNA"/>
</dbReference>
<evidence type="ECO:0000313" key="2">
    <source>
        <dbReference type="Proteomes" id="UP000244178"/>
    </source>
</evidence>
<sequence>MFIDIHERREDGGIGRLFDTIDIDQMLEGGRTTHWIEFDGESFPVMTGIRHFIALPIERLEQMIGRKTVKTPLRAKP</sequence>
<evidence type="ECO:0000313" key="1">
    <source>
        <dbReference type="EMBL" id="PUA41497.1"/>
    </source>
</evidence>
<proteinExistence type="predicted"/>
<dbReference type="AlphaFoldDB" id="A0A2T6GBH8"/>
<organism evidence="1 2">
    <name type="scientific">Pseudomonas protegens</name>
    <dbReference type="NCBI Taxonomy" id="380021"/>
    <lineage>
        <taxon>Bacteria</taxon>
        <taxon>Pseudomonadati</taxon>
        <taxon>Pseudomonadota</taxon>
        <taxon>Gammaproteobacteria</taxon>
        <taxon>Pseudomonadales</taxon>
        <taxon>Pseudomonadaceae</taxon>
        <taxon>Pseudomonas</taxon>
    </lineage>
</organism>
<comment type="caution">
    <text evidence="1">The sequence shown here is derived from an EMBL/GenBank/DDBJ whole genome shotgun (WGS) entry which is preliminary data.</text>
</comment>
<gene>
    <name evidence="1" type="ORF">C5U62_31515</name>
</gene>
<accession>A0A2T6GBH8</accession>
<dbReference type="Proteomes" id="UP000244178">
    <property type="component" value="Unassembled WGS sequence"/>
</dbReference>
<protein>
    <submittedName>
        <fullName evidence="1">Uncharacterized protein</fullName>
    </submittedName>
</protein>
<reference evidence="1 2" key="1">
    <citation type="submission" date="2018-03" db="EMBL/GenBank/DDBJ databases">
        <title>Draft genome sequence of the plant growth promoting rhizobacterium Pseudomonas protegens strain BNJ-SS-45 isolated from wheat (Triticum aestivum) rhizosphere.</title>
        <authorList>
            <person name="Bajpai A."/>
            <person name="Shende K."/>
            <person name="Meena N."/>
            <person name="Upadhyayula S.R."/>
            <person name="Suravajhala P."/>
            <person name="Medicherla K.M."/>
            <person name="Johri B.N."/>
        </authorList>
    </citation>
    <scope>NUCLEOTIDE SEQUENCE [LARGE SCALE GENOMIC DNA]</scope>
    <source>
        <strain evidence="1 2">BNJ-SS-45</strain>
    </source>
</reference>
<dbReference type="RefSeq" id="WP_108546400.1">
    <property type="nucleotide sequence ID" value="NZ_PYJM01000012.1"/>
</dbReference>